<dbReference type="Gene3D" id="2.30.130.10">
    <property type="entry name" value="PUA domain"/>
    <property type="match status" value="1"/>
</dbReference>
<reference evidence="9 10" key="1">
    <citation type="submission" date="2020-08" db="EMBL/GenBank/DDBJ databases">
        <title>Oceanospirillum sp. nov. isolated from marine sediment.</title>
        <authorList>
            <person name="Ji X."/>
        </authorList>
    </citation>
    <scope>NUCLEOTIDE SEQUENCE [LARGE SCALE GENOMIC DNA]</scope>
    <source>
        <strain evidence="9 10">D5</strain>
    </source>
</reference>
<dbReference type="PANTHER" id="PTHR13767">
    <property type="entry name" value="TRNA-PSEUDOURIDINE SYNTHASE"/>
    <property type="match status" value="1"/>
</dbReference>
<dbReference type="RefSeq" id="WP_182809866.1">
    <property type="nucleotide sequence ID" value="NZ_JACJFM010000023.1"/>
</dbReference>
<dbReference type="InterPro" id="IPR020103">
    <property type="entry name" value="PsdUridine_synth_cat_dom_sf"/>
</dbReference>
<evidence type="ECO:0000256" key="4">
    <source>
        <dbReference type="ARBA" id="ARBA00023235"/>
    </source>
</evidence>
<evidence type="ECO:0000259" key="6">
    <source>
        <dbReference type="Pfam" id="PF01509"/>
    </source>
</evidence>
<comment type="caution">
    <text evidence="9">The sequence shown here is derived from an EMBL/GenBank/DDBJ whole genome shotgun (WGS) entry which is preliminary data.</text>
</comment>
<protein>
    <recommendedName>
        <fullName evidence="5">tRNA pseudouridine synthase B</fullName>
        <ecNumber evidence="5">5.4.99.25</ecNumber>
    </recommendedName>
    <alternativeName>
        <fullName evidence="5">tRNA pseudouridine(55) synthase</fullName>
        <shortName evidence="5">Psi55 synthase</shortName>
    </alternativeName>
    <alternativeName>
        <fullName evidence="5">tRNA pseudouridylate synthase</fullName>
    </alternativeName>
    <alternativeName>
        <fullName evidence="5">tRNA-uridine isomerase</fullName>
    </alternativeName>
</protein>
<feature type="domain" description="Pseudouridine synthase II N-terminal" evidence="6">
    <location>
        <begin position="32"/>
        <end position="180"/>
    </location>
</feature>
<dbReference type="InterPro" id="IPR015240">
    <property type="entry name" value="tRNA_sdUridine_synth_fam1_C"/>
</dbReference>
<proteinExistence type="inferred from homology"/>
<dbReference type="InterPro" id="IPR002501">
    <property type="entry name" value="PsdUridine_synth_N"/>
</dbReference>
<feature type="domain" description="tRNA pseudouridine synthase II TruB subfamily 1 C-terminal" evidence="7">
    <location>
        <begin position="247"/>
        <end position="299"/>
    </location>
</feature>
<dbReference type="HAMAP" id="MF_01080">
    <property type="entry name" value="TruB_bact"/>
    <property type="match status" value="1"/>
</dbReference>
<dbReference type="NCBIfam" id="TIGR00431">
    <property type="entry name" value="TruB"/>
    <property type="match status" value="1"/>
</dbReference>
<dbReference type="CDD" id="cd21152">
    <property type="entry name" value="PUA_TruB_bacterial"/>
    <property type="match status" value="1"/>
</dbReference>
<dbReference type="CDD" id="cd02573">
    <property type="entry name" value="PseudoU_synth_EcTruB"/>
    <property type="match status" value="1"/>
</dbReference>
<evidence type="ECO:0000259" key="7">
    <source>
        <dbReference type="Pfam" id="PF09157"/>
    </source>
</evidence>
<evidence type="ECO:0000313" key="9">
    <source>
        <dbReference type="EMBL" id="MBB1488091.1"/>
    </source>
</evidence>
<dbReference type="SUPFAM" id="SSF55120">
    <property type="entry name" value="Pseudouridine synthase"/>
    <property type="match status" value="1"/>
</dbReference>
<dbReference type="GO" id="GO:0160148">
    <property type="term" value="F:tRNA pseudouridine(55) synthase activity"/>
    <property type="evidence" value="ECO:0007669"/>
    <property type="project" value="UniProtKB-EC"/>
</dbReference>
<dbReference type="FunFam" id="3.30.2350.10:FF:000011">
    <property type="entry name" value="tRNA pseudouridine synthase B"/>
    <property type="match status" value="1"/>
</dbReference>
<evidence type="ECO:0000259" key="8">
    <source>
        <dbReference type="Pfam" id="PF16198"/>
    </source>
</evidence>
<evidence type="ECO:0000256" key="5">
    <source>
        <dbReference type="HAMAP-Rule" id="MF_01080"/>
    </source>
</evidence>
<dbReference type="Proteomes" id="UP000565262">
    <property type="component" value="Unassembled WGS sequence"/>
</dbReference>
<dbReference type="Gene3D" id="3.30.2350.10">
    <property type="entry name" value="Pseudouridine synthase"/>
    <property type="match status" value="1"/>
</dbReference>
<keyword evidence="10" id="KW-1185">Reference proteome</keyword>
<dbReference type="Pfam" id="PF01509">
    <property type="entry name" value="TruB_N"/>
    <property type="match status" value="1"/>
</dbReference>
<keyword evidence="4 5" id="KW-0413">Isomerase</keyword>
<dbReference type="GO" id="GO:0003723">
    <property type="term" value="F:RNA binding"/>
    <property type="evidence" value="ECO:0007669"/>
    <property type="project" value="InterPro"/>
</dbReference>
<organism evidence="9 10">
    <name type="scientific">Oceanospirillum sediminis</name>
    <dbReference type="NCBI Taxonomy" id="2760088"/>
    <lineage>
        <taxon>Bacteria</taxon>
        <taxon>Pseudomonadati</taxon>
        <taxon>Pseudomonadota</taxon>
        <taxon>Gammaproteobacteria</taxon>
        <taxon>Oceanospirillales</taxon>
        <taxon>Oceanospirillaceae</taxon>
        <taxon>Oceanospirillum</taxon>
    </lineage>
</organism>
<dbReference type="GO" id="GO:1990481">
    <property type="term" value="P:mRNA pseudouridine synthesis"/>
    <property type="evidence" value="ECO:0007669"/>
    <property type="project" value="TreeGrafter"/>
</dbReference>
<evidence type="ECO:0000313" key="10">
    <source>
        <dbReference type="Proteomes" id="UP000565262"/>
    </source>
</evidence>
<dbReference type="InterPro" id="IPR014780">
    <property type="entry name" value="tRNA_psdUridine_synth_TruB"/>
</dbReference>
<dbReference type="SUPFAM" id="SSF88697">
    <property type="entry name" value="PUA domain-like"/>
    <property type="match status" value="1"/>
</dbReference>
<evidence type="ECO:0000256" key="1">
    <source>
        <dbReference type="ARBA" id="ARBA00000385"/>
    </source>
</evidence>
<dbReference type="AlphaFoldDB" id="A0A839IT17"/>
<dbReference type="Pfam" id="PF16198">
    <property type="entry name" value="TruB_C_2"/>
    <property type="match status" value="1"/>
</dbReference>
<dbReference type="PANTHER" id="PTHR13767:SF2">
    <property type="entry name" value="PSEUDOURIDYLATE SYNTHASE TRUB1"/>
    <property type="match status" value="1"/>
</dbReference>
<keyword evidence="3 5" id="KW-0819">tRNA processing</keyword>
<dbReference type="InterPro" id="IPR015947">
    <property type="entry name" value="PUA-like_sf"/>
</dbReference>
<dbReference type="EC" id="5.4.99.25" evidence="5"/>
<comment type="similarity">
    <text evidence="2 5">Belongs to the pseudouridine synthase TruB family. Type 1 subfamily.</text>
</comment>
<dbReference type="InterPro" id="IPR036974">
    <property type="entry name" value="PUA_sf"/>
</dbReference>
<evidence type="ECO:0000256" key="3">
    <source>
        <dbReference type="ARBA" id="ARBA00022694"/>
    </source>
</evidence>
<dbReference type="InterPro" id="IPR032819">
    <property type="entry name" value="TruB_C"/>
</dbReference>
<feature type="domain" description="tRNA pseudouridylate synthase B C-terminal" evidence="8">
    <location>
        <begin position="181"/>
        <end position="240"/>
    </location>
</feature>
<comment type="function">
    <text evidence="5">Responsible for synthesis of pseudouridine from uracil-55 in the psi GC loop of transfer RNAs.</text>
</comment>
<sequence length="306" mass="33682">MARRRKGRNISGVLLLNKPKGISSNGVLQRVRAMLNASKGGHTGNLDPMATGLLPLCFGEATKFSSYLLDADKAYIACARLGQVSDTGDAEGEIIRERPVPELTEQQILDVMARFTGNIEQIPPMYSALKQNGQPLYKLAREGKTVERKPRPVTIFQIELIRWQSPDLTFSVRCSKGTYVRTLAEDMGEALDCGAHLISLHRTHTGGFDASGMIDFDQLQTEKDSGQSLDGHLLSADILVEHFAKKHLSEAESKRILHGQDITNDGDYSGMVRLYDVNSRFIGLAEASASGRLQPRRLIITDEGES</sequence>
<dbReference type="Pfam" id="PF09157">
    <property type="entry name" value="TruB-C_2"/>
    <property type="match status" value="1"/>
</dbReference>
<feature type="active site" description="Nucleophile" evidence="5">
    <location>
        <position position="47"/>
    </location>
</feature>
<comment type="catalytic activity">
    <reaction evidence="1 5">
        <text>uridine(55) in tRNA = pseudouridine(55) in tRNA</text>
        <dbReference type="Rhea" id="RHEA:42532"/>
        <dbReference type="Rhea" id="RHEA-COMP:10101"/>
        <dbReference type="Rhea" id="RHEA-COMP:10102"/>
        <dbReference type="ChEBI" id="CHEBI:65314"/>
        <dbReference type="ChEBI" id="CHEBI:65315"/>
        <dbReference type="EC" id="5.4.99.25"/>
    </reaction>
</comment>
<dbReference type="EMBL" id="JACJFM010000023">
    <property type="protein sequence ID" value="MBB1488091.1"/>
    <property type="molecule type" value="Genomic_DNA"/>
</dbReference>
<name>A0A839IT17_9GAMM</name>
<evidence type="ECO:0000256" key="2">
    <source>
        <dbReference type="ARBA" id="ARBA00005642"/>
    </source>
</evidence>
<dbReference type="GO" id="GO:0031119">
    <property type="term" value="P:tRNA pseudouridine synthesis"/>
    <property type="evidence" value="ECO:0007669"/>
    <property type="project" value="UniProtKB-UniRule"/>
</dbReference>
<accession>A0A839IT17</accession>
<gene>
    <name evidence="5 9" type="primary">truB</name>
    <name evidence="9" type="ORF">H4O21_15905</name>
</gene>